<evidence type="ECO:0000256" key="4">
    <source>
        <dbReference type="ARBA" id="ARBA00022603"/>
    </source>
</evidence>
<dbReference type="InterPro" id="IPR036217">
    <property type="entry name" value="MethylDNA_cys_MeTrfase_DNAb"/>
</dbReference>
<evidence type="ECO:0000256" key="8">
    <source>
        <dbReference type="ARBA" id="ARBA00049348"/>
    </source>
</evidence>
<comment type="similarity">
    <text evidence="2 9">Belongs to the MGMT family.</text>
</comment>
<dbReference type="PROSITE" id="PS00374">
    <property type="entry name" value="MGMT"/>
    <property type="match status" value="1"/>
</dbReference>
<dbReference type="HAMAP" id="MF_00772">
    <property type="entry name" value="OGT"/>
    <property type="match status" value="1"/>
</dbReference>
<feature type="domain" description="Methylguanine DNA methyltransferase ribonuclease-like" evidence="11">
    <location>
        <begin position="4"/>
        <end position="74"/>
    </location>
</feature>
<dbReference type="EC" id="2.1.1.63" evidence="9"/>
<evidence type="ECO:0000256" key="7">
    <source>
        <dbReference type="ARBA" id="ARBA00023204"/>
    </source>
</evidence>
<comment type="function">
    <text evidence="9">Involved in the cellular defense against the biological effects of O6-methylguanine (O6-MeG) and O4-methylthymine (O4-MeT) in DNA. Repairs the methylated nucleobase in DNA by stoichiometrically transferring the methyl group to a cysteine residue in the enzyme. This is a suicide reaction: the enzyme is irreversibly inactivated.</text>
</comment>
<reference evidence="12 13" key="1">
    <citation type="submission" date="2017-08" db="EMBL/GenBank/DDBJ databases">
        <authorList>
            <person name="Chaillou S."/>
        </authorList>
    </citation>
    <scope>NUCLEOTIDE SEQUENCE [LARGE SCALE GENOMIC DNA]</scope>
    <source>
        <strain evidence="12 13">MFPA15A1205</strain>
    </source>
</reference>
<keyword evidence="3 9" id="KW-0963">Cytoplasm</keyword>
<comment type="catalytic activity">
    <reaction evidence="1 9">
        <text>a 4-O-methyl-thymidine in DNA + L-cysteinyl-[protein] = a thymidine in DNA + S-methyl-L-cysteinyl-[protein]</text>
        <dbReference type="Rhea" id="RHEA:53428"/>
        <dbReference type="Rhea" id="RHEA-COMP:10131"/>
        <dbReference type="Rhea" id="RHEA-COMP:10132"/>
        <dbReference type="Rhea" id="RHEA-COMP:13555"/>
        <dbReference type="Rhea" id="RHEA-COMP:13556"/>
        <dbReference type="ChEBI" id="CHEBI:29950"/>
        <dbReference type="ChEBI" id="CHEBI:82612"/>
        <dbReference type="ChEBI" id="CHEBI:137386"/>
        <dbReference type="ChEBI" id="CHEBI:137387"/>
        <dbReference type="EC" id="2.1.1.63"/>
    </reaction>
</comment>
<dbReference type="PANTHER" id="PTHR10815:SF5">
    <property type="entry name" value="METHYLATED-DNA--PROTEIN-CYSTEINE METHYLTRANSFERASE"/>
    <property type="match status" value="1"/>
</dbReference>
<keyword evidence="7 9" id="KW-0234">DNA repair</keyword>
<protein>
    <recommendedName>
        <fullName evidence="9">Methylated-DNA--protein-cysteine methyltransferase</fullName>
        <ecNumber evidence="9">2.1.1.63</ecNumber>
    </recommendedName>
    <alternativeName>
        <fullName evidence="9">6-O-methylguanine-DNA methyltransferase</fullName>
        <shortName evidence="9">MGMT</shortName>
    </alternativeName>
    <alternativeName>
        <fullName evidence="9">O-6-methylguanine-DNA-alkyltransferase</fullName>
    </alternativeName>
</protein>
<evidence type="ECO:0000256" key="6">
    <source>
        <dbReference type="ARBA" id="ARBA00022763"/>
    </source>
</evidence>
<dbReference type="InterPro" id="IPR014048">
    <property type="entry name" value="MethylDNA_cys_MeTrfase_DNA-bd"/>
</dbReference>
<evidence type="ECO:0000313" key="13">
    <source>
        <dbReference type="Proteomes" id="UP000219564"/>
    </source>
</evidence>
<dbReference type="Pfam" id="PF02870">
    <property type="entry name" value="Methyltransf_1N"/>
    <property type="match status" value="1"/>
</dbReference>
<evidence type="ECO:0000256" key="3">
    <source>
        <dbReference type="ARBA" id="ARBA00022490"/>
    </source>
</evidence>
<dbReference type="EMBL" id="OBKZ01000046">
    <property type="protein sequence ID" value="SOB54378.1"/>
    <property type="molecule type" value="Genomic_DNA"/>
</dbReference>
<dbReference type="SUPFAM" id="SSF46767">
    <property type="entry name" value="Methylated DNA-protein cysteine methyltransferase, C-terminal domain"/>
    <property type="match status" value="1"/>
</dbReference>
<dbReference type="CDD" id="cd06445">
    <property type="entry name" value="ATase"/>
    <property type="match status" value="1"/>
</dbReference>
<sequence length="165" mass="18445">MTQIYYAQMPSPIGPLFLVADDEGLREVRFECERRAHAPEEGWLHAPHKLAHVRRQLDAYFAGERLTFDLPLKPQGTPFQQQVWQALTTIPFAVTTSYGQLSQQIQRPTASRAVGAANGRNPIPIIIPCHRVIGSNGKLTGFAGGLAAKQWLLKHERAHQPFDLT</sequence>
<dbReference type="Gene3D" id="1.10.10.10">
    <property type="entry name" value="Winged helix-like DNA-binding domain superfamily/Winged helix DNA-binding domain"/>
    <property type="match status" value="1"/>
</dbReference>
<evidence type="ECO:0000256" key="1">
    <source>
        <dbReference type="ARBA" id="ARBA00001286"/>
    </source>
</evidence>
<proteinExistence type="inferred from homology"/>
<dbReference type="InterPro" id="IPR036631">
    <property type="entry name" value="MGMT_N_sf"/>
</dbReference>
<evidence type="ECO:0000259" key="10">
    <source>
        <dbReference type="Pfam" id="PF01035"/>
    </source>
</evidence>
<dbReference type="InterPro" id="IPR023546">
    <property type="entry name" value="MGMT"/>
</dbReference>
<dbReference type="SUPFAM" id="SSF53155">
    <property type="entry name" value="Methylated DNA-protein cysteine methyltransferase domain"/>
    <property type="match status" value="1"/>
</dbReference>
<comment type="subcellular location">
    <subcellularLocation>
        <location evidence="9">Cytoplasm</location>
    </subcellularLocation>
</comment>
<dbReference type="PANTHER" id="PTHR10815">
    <property type="entry name" value="METHYLATED-DNA--PROTEIN-CYSTEINE METHYLTRANSFERASE"/>
    <property type="match status" value="1"/>
</dbReference>
<evidence type="ECO:0000256" key="2">
    <source>
        <dbReference type="ARBA" id="ARBA00008711"/>
    </source>
</evidence>
<comment type="caution">
    <text evidence="12">The sequence shown here is derived from an EMBL/GenBank/DDBJ whole genome shotgun (WGS) entry which is preliminary data.</text>
</comment>
<evidence type="ECO:0000256" key="9">
    <source>
        <dbReference type="HAMAP-Rule" id="MF_00772"/>
    </source>
</evidence>
<keyword evidence="4 9" id="KW-0489">Methyltransferase</keyword>
<dbReference type="GO" id="GO:0032259">
    <property type="term" value="P:methylation"/>
    <property type="evidence" value="ECO:0007669"/>
    <property type="project" value="UniProtKB-KW"/>
</dbReference>
<dbReference type="Proteomes" id="UP000219564">
    <property type="component" value="Unassembled WGS sequence"/>
</dbReference>
<dbReference type="Gene3D" id="3.30.160.70">
    <property type="entry name" value="Methylated DNA-protein cysteine methyltransferase domain"/>
    <property type="match status" value="1"/>
</dbReference>
<dbReference type="InterPro" id="IPR008332">
    <property type="entry name" value="MethylG_MeTrfase_N"/>
</dbReference>
<keyword evidence="6 9" id="KW-0227">DNA damage</keyword>
<dbReference type="GO" id="GO:0003908">
    <property type="term" value="F:methylated-DNA-[protein]-cysteine S-methyltransferase activity"/>
    <property type="evidence" value="ECO:0007669"/>
    <property type="project" value="UniProtKB-UniRule"/>
</dbReference>
<evidence type="ECO:0000259" key="11">
    <source>
        <dbReference type="Pfam" id="PF02870"/>
    </source>
</evidence>
<gene>
    <name evidence="12" type="primary">ogt</name>
    <name evidence="12" type="ORF">PLUA15_500046</name>
</gene>
<accession>A0AAX2HC43</accession>
<dbReference type="NCBIfam" id="TIGR00589">
    <property type="entry name" value="ogt"/>
    <property type="match status" value="1"/>
</dbReference>
<name>A0AAX2HC43_9PSED</name>
<keyword evidence="5 9" id="KW-0808">Transferase</keyword>
<dbReference type="FunFam" id="1.10.10.10:FF:000214">
    <property type="entry name" value="Methylated-DNA--protein-cysteine methyltransferase"/>
    <property type="match status" value="1"/>
</dbReference>
<dbReference type="InterPro" id="IPR001497">
    <property type="entry name" value="MethylDNA_cys_MeTrfase_AS"/>
</dbReference>
<dbReference type="AlphaFoldDB" id="A0AAX2HC43"/>
<evidence type="ECO:0000313" key="12">
    <source>
        <dbReference type="EMBL" id="SOB54378.1"/>
    </source>
</evidence>
<dbReference type="RefSeq" id="WP_097192651.1">
    <property type="nucleotide sequence ID" value="NZ_OBKZ01000046.1"/>
</dbReference>
<dbReference type="Pfam" id="PF01035">
    <property type="entry name" value="DNA_binding_1"/>
    <property type="match status" value="1"/>
</dbReference>
<feature type="domain" description="Methylated-DNA-[protein]-cysteine S-methyltransferase DNA binding" evidence="10">
    <location>
        <begin position="78"/>
        <end position="157"/>
    </location>
</feature>
<feature type="active site" description="Nucleophile; methyl group acceptor" evidence="9">
    <location>
        <position position="129"/>
    </location>
</feature>
<dbReference type="InterPro" id="IPR036388">
    <property type="entry name" value="WH-like_DNA-bd_sf"/>
</dbReference>
<dbReference type="GO" id="GO:0006307">
    <property type="term" value="P:DNA alkylation repair"/>
    <property type="evidence" value="ECO:0007669"/>
    <property type="project" value="UniProtKB-UniRule"/>
</dbReference>
<evidence type="ECO:0000256" key="5">
    <source>
        <dbReference type="ARBA" id="ARBA00022679"/>
    </source>
</evidence>
<comment type="miscellaneous">
    <text evidence="9">This enzyme catalyzes only one turnover and therefore is not strictly catalytic. According to one definition, an enzyme is a biocatalyst that acts repeatedly and over many reaction cycles.</text>
</comment>
<organism evidence="12 13">
    <name type="scientific">Pseudomonas lundensis</name>
    <dbReference type="NCBI Taxonomy" id="86185"/>
    <lineage>
        <taxon>Bacteria</taxon>
        <taxon>Pseudomonadati</taxon>
        <taxon>Pseudomonadota</taxon>
        <taxon>Gammaproteobacteria</taxon>
        <taxon>Pseudomonadales</taxon>
        <taxon>Pseudomonadaceae</taxon>
        <taxon>Pseudomonas</taxon>
    </lineage>
</organism>
<dbReference type="GO" id="GO:0005737">
    <property type="term" value="C:cytoplasm"/>
    <property type="evidence" value="ECO:0007669"/>
    <property type="project" value="UniProtKB-SubCell"/>
</dbReference>
<comment type="catalytic activity">
    <reaction evidence="8 9">
        <text>a 6-O-methyl-2'-deoxyguanosine in DNA + L-cysteinyl-[protein] = S-methyl-L-cysteinyl-[protein] + a 2'-deoxyguanosine in DNA</text>
        <dbReference type="Rhea" id="RHEA:24000"/>
        <dbReference type="Rhea" id="RHEA-COMP:10131"/>
        <dbReference type="Rhea" id="RHEA-COMP:10132"/>
        <dbReference type="Rhea" id="RHEA-COMP:11367"/>
        <dbReference type="Rhea" id="RHEA-COMP:11368"/>
        <dbReference type="ChEBI" id="CHEBI:29950"/>
        <dbReference type="ChEBI" id="CHEBI:82612"/>
        <dbReference type="ChEBI" id="CHEBI:85445"/>
        <dbReference type="ChEBI" id="CHEBI:85448"/>
        <dbReference type="EC" id="2.1.1.63"/>
    </reaction>
</comment>